<proteinExistence type="predicted"/>
<evidence type="ECO:0000256" key="1">
    <source>
        <dbReference type="SAM" id="SignalP"/>
    </source>
</evidence>
<organism evidence="3 4">
    <name type="scientific">Halpernia humi</name>
    <dbReference type="NCBI Taxonomy" id="493375"/>
    <lineage>
        <taxon>Bacteria</taxon>
        <taxon>Pseudomonadati</taxon>
        <taxon>Bacteroidota</taxon>
        <taxon>Flavobacteriia</taxon>
        <taxon>Flavobacteriales</taxon>
        <taxon>Weeksellaceae</taxon>
        <taxon>Chryseobacterium group</taxon>
        <taxon>Halpernia</taxon>
    </lineage>
</organism>
<dbReference type="OrthoDB" id="8595007at2"/>
<keyword evidence="4" id="KW-1185">Reference proteome</keyword>
<name>A0A1H5W1Z4_9FLAO</name>
<dbReference type="AlphaFoldDB" id="A0A1H5W1Z4"/>
<dbReference type="Gene3D" id="2.60.120.1130">
    <property type="match status" value="1"/>
</dbReference>
<dbReference type="SUPFAM" id="SSF54001">
    <property type="entry name" value="Cysteine proteinases"/>
    <property type="match status" value="1"/>
</dbReference>
<dbReference type="Proteomes" id="UP000236738">
    <property type="component" value="Unassembled WGS sequence"/>
</dbReference>
<dbReference type="InterPro" id="IPR038765">
    <property type="entry name" value="Papain-like_cys_pep_sf"/>
</dbReference>
<dbReference type="Gene3D" id="2.60.40.3140">
    <property type="match status" value="1"/>
</dbReference>
<dbReference type="Gene3D" id="3.10.620.30">
    <property type="match status" value="1"/>
</dbReference>
<dbReference type="RefSeq" id="WP_103913068.1">
    <property type="nucleotide sequence ID" value="NZ_FNUS01000002.1"/>
</dbReference>
<sequence>MLRKIFLLFLPFSFSLVLGQDFTTASIPDNLRANAYAVIRSHTENYTINSIKDMEIETETVISILSSSGEGFSIIGIPYDPDTRVSSIKVLVYDKNGKEIEKFYKKDFTDISNNPSNALYVDDRVLYFKPVVTQYPYTLKYSYSTKTSNTAFLDFNPIRAYNLAVEKSQMTITNKSGINLNTKIVDTFLAKVSKSEVAGMSQYTYENIPALQQEPLAPSIDVLVPHVDFAMQKFSLAGREGDNTSWSSLGKWMYNDLIAPVSTVTPEIQKEVNDLNLTGTKAEKIKKIYQYMQSKTHYILVAMGIGGWKPMFADDVRKKGYGDCKALTNYMRTLLEAAGIKAYYCVINDNESAKSFDPDFTEISGNHAILMIPAEKDTIWLENTSQNIAFNHLSYTCNYRNVLAVKENGIELVKTPVYKPEDSKEIIRSNVKINADNSISTDSKFSFTGGQYDLNMPLFYYDNSEVKEALKSRHANLRIEDLDVLNLTNNRDDAEINYELKFKAADFSKKLGNDIFFRVMPFYSATTMSSDSDRKLPFETSFPFQDDYTVDFEMPVGYKFSEMPQNRELKSEFGHYSISFKNENGKLQVHRILTINRGTYPKEKYQDYVAFRKKTANLDNTKVLITKS</sequence>
<dbReference type="InterPro" id="IPR024618">
    <property type="entry name" value="DUF3857"/>
</dbReference>
<gene>
    <name evidence="3" type="ORF">SAMN05421847_1060</name>
</gene>
<protein>
    <recommendedName>
        <fullName evidence="2">DUF3857 domain-containing protein</fullName>
    </recommendedName>
</protein>
<keyword evidence="1" id="KW-0732">Signal</keyword>
<feature type="signal peptide" evidence="1">
    <location>
        <begin position="1"/>
        <end position="19"/>
    </location>
</feature>
<evidence type="ECO:0000313" key="4">
    <source>
        <dbReference type="Proteomes" id="UP000236738"/>
    </source>
</evidence>
<evidence type="ECO:0000259" key="2">
    <source>
        <dbReference type="Pfam" id="PF12969"/>
    </source>
</evidence>
<dbReference type="Pfam" id="PF12969">
    <property type="entry name" value="DUF3857"/>
    <property type="match status" value="1"/>
</dbReference>
<reference evidence="4" key="1">
    <citation type="submission" date="2016-10" db="EMBL/GenBank/DDBJ databases">
        <authorList>
            <person name="Varghese N."/>
            <person name="Submissions S."/>
        </authorList>
    </citation>
    <scope>NUCLEOTIDE SEQUENCE [LARGE SCALE GENOMIC DNA]</scope>
    <source>
        <strain evidence="4">DSM 21580</strain>
    </source>
</reference>
<dbReference type="EMBL" id="FNUS01000002">
    <property type="protein sequence ID" value="SEF92827.1"/>
    <property type="molecule type" value="Genomic_DNA"/>
</dbReference>
<feature type="chain" id="PRO_5009287824" description="DUF3857 domain-containing protein" evidence="1">
    <location>
        <begin position="20"/>
        <end position="628"/>
    </location>
</feature>
<feature type="domain" description="DUF3857" evidence="2">
    <location>
        <begin position="54"/>
        <end position="206"/>
    </location>
</feature>
<accession>A0A1H5W1Z4</accession>
<evidence type="ECO:0000313" key="3">
    <source>
        <dbReference type="EMBL" id="SEF92827.1"/>
    </source>
</evidence>